<accession>A0A0G0Z726</accession>
<comment type="caution">
    <text evidence="1">The sequence shown here is derived from an EMBL/GenBank/DDBJ whole genome shotgun (WGS) entry which is preliminary data.</text>
</comment>
<dbReference type="AlphaFoldDB" id="A0A0G0Z726"/>
<gene>
    <name evidence="1" type="ORF">UV07_C0008G0003</name>
</gene>
<protein>
    <submittedName>
        <fullName evidence="1">Uncharacterized protein</fullName>
    </submittedName>
</protein>
<evidence type="ECO:0000313" key="1">
    <source>
        <dbReference type="EMBL" id="KKS44454.1"/>
    </source>
</evidence>
<dbReference type="Proteomes" id="UP000033986">
    <property type="component" value="Unassembled WGS sequence"/>
</dbReference>
<sequence length="126" mass="14434">MTPEDRDKFREEIKKELGQALTKLQDEICKIIYKAFNQSSLQDVYAAKDWFLEILSRGNITAHIVIERPQLTFSTFPKGTGEPRLLVRMSDKVAAECRDFLSSLDIGITIEDKEWLRKEGIDLGGN</sequence>
<proteinExistence type="predicted"/>
<dbReference type="EMBL" id="LCDB01000008">
    <property type="protein sequence ID" value="KKS44454.1"/>
    <property type="molecule type" value="Genomic_DNA"/>
</dbReference>
<evidence type="ECO:0000313" key="2">
    <source>
        <dbReference type="Proteomes" id="UP000033986"/>
    </source>
</evidence>
<organism evidence="1 2">
    <name type="scientific">Candidatus Azambacteria bacterium GW2011_GWB1_42_17</name>
    <dbReference type="NCBI Taxonomy" id="1618615"/>
    <lineage>
        <taxon>Bacteria</taxon>
        <taxon>Candidatus Azamiibacteriota</taxon>
    </lineage>
</organism>
<name>A0A0G0Z726_9BACT</name>
<reference evidence="1 2" key="1">
    <citation type="journal article" date="2015" name="Nature">
        <title>rRNA introns, odd ribosomes, and small enigmatic genomes across a large radiation of phyla.</title>
        <authorList>
            <person name="Brown C.T."/>
            <person name="Hug L.A."/>
            <person name="Thomas B.C."/>
            <person name="Sharon I."/>
            <person name="Castelle C.J."/>
            <person name="Singh A."/>
            <person name="Wilkins M.J."/>
            <person name="Williams K.H."/>
            <person name="Banfield J.F."/>
        </authorList>
    </citation>
    <scope>NUCLEOTIDE SEQUENCE [LARGE SCALE GENOMIC DNA]</scope>
</reference>